<accession>A0ABP4FZS8</accession>
<dbReference type="RefSeq" id="WP_253853168.1">
    <property type="nucleotide sequence ID" value="NZ_BAAALM010000007.1"/>
</dbReference>
<comment type="caution">
    <text evidence="2">The sequence shown here is derived from an EMBL/GenBank/DDBJ whole genome shotgun (WGS) entry which is preliminary data.</text>
</comment>
<name>A0ABP4FZS8_9PSEU</name>
<feature type="transmembrane region" description="Helical" evidence="1">
    <location>
        <begin position="136"/>
        <end position="159"/>
    </location>
</feature>
<dbReference type="Proteomes" id="UP001500467">
    <property type="component" value="Unassembled WGS sequence"/>
</dbReference>
<evidence type="ECO:0000256" key="1">
    <source>
        <dbReference type="SAM" id="Phobius"/>
    </source>
</evidence>
<sequence length="216" mass="23412">MTEHDAATAEAEFLARLGGLRPDPGGTARIEVSDIPRSSWRRCREIAEAHGWVFQSVAQERGAKYWVLTRPGTASVDRRDSLFVTGPSLAELREYPRAREAAEQARRELGVDPLSTATLNKTRAAHQAHRKVTNRFVALATLSGLALLVVLMTAGRLFGDGGTTALVLGIGCAALLVSTVIGTVGIVRRERARKAAIRPFTQGYERVVAAVRQRDG</sequence>
<keyword evidence="1" id="KW-1133">Transmembrane helix</keyword>
<organism evidence="2 3">
    <name type="scientific">Prauserella alba</name>
    <dbReference type="NCBI Taxonomy" id="176898"/>
    <lineage>
        <taxon>Bacteria</taxon>
        <taxon>Bacillati</taxon>
        <taxon>Actinomycetota</taxon>
        <taxon>Actinomycetes</taxon>
        <taxon>Pseudonocardiales</taxon>
        <taxon>Pseudonocardiaceae</taxon>
        <taxon>Prauserella</taxon>
    </lineage>
</organism>
<evidence type="ECO:0000313" key="2">
    <source>
        <dbReference type="EMBL" id="GAA1202866.1"/>
    </source>
</evidence>
<keyword evidence="1" id="KW-0812">Transmembrane</keyword>
<proteinExistence type="predicted"/>
<evidence type="ECO:0008006" key="4">
    <source>
        <dbReference type="Google" id="ProtNLM"/>
    </source>
</evidence>
<gene>
    <name evidence="2" type="ORF">GCM10009675_20270</name>
</gene>
<evidence type="ECO:0000313" key="3">
    <source>
        <dbReference type="Proteomes" id="UP001500467"/>
    </source>
</evidence>
<protein>
    <recommendedName>
        <fullName evidence="4">TIGR04222 domain-containing protein</fullName>
    </recommendedName>
</protein>
<reference evidence="3" key="1">
    <citation type="journal article" date="2019" name="Int. J. Syst. Evol. Microbiol.">
        <title>The Global Catalogue of Microorganisms (GCM) 10K type strain sequencing project: providing services to taxonomists for standard genome sequencing and annotation.</title>
        <authorList>
            <consortium name="The Broad Institute Genomics Platform"/>
            <consortium name="The Broad Institute Genome Sequencing Center for Infectious Disease"/>
            <person name="Wu L."/>
            <person name="Ma J."/>
        </authorList>
    </citation>
    <scope>NUCLEOTIDE SEQUENCE [LARGE SCALE GENOMIC DNA]</scope>
    <source>
        <strain evidence="3">JCM 13022</strain>
    </source>
</reference>
<keyword evidence="3" id="KW-1185">Reference proteome</keyword>
<keyword evidence="1" id="KW-0472">Membrane</keyword>
<dbReference type="EMBL" id="BAAALM010000007">
    <property type="protein sequence ID" value="GAA1202866.1"/>
    <property type="molecule type" value="Genomic_DNA"/>
</dbReference>
<feature type="transmembrane region" description="Helical" evidence="1">
    <location>
        <begin position="165"/>
        <end position="187"/>
    </location>
</feature>